<accession>A0A6M3LNX3</accession>
<gene>
    <name evidence="1" type="ORF">MM415A03590_0002</name>
    <name evidence="2" type="ORF">MM415B06759_0009</name>
    <name evidence="3" type="ORF">TM448B04975_0007</name>
</gene>
<evidence type="ECO:0000313" key="3">
    <source>
        <dbReference type="EMBL" id="QJI03767.1"/>
    </source>
</evidence>
<protein>
    <submittedName>
        <fullName evidence="2">Putative transposase</fullName>
    </submittedName>
</protein>
<reference evidence="2" key="1">
    <citation type="submission" date="2020-03" db="EMBL/GenBank/DDBJ databases">
        <title>The deep terrestrial virosphere.</title>
        <authorList>
            <person name="Holmfeldt K."/>
            <person name="Nilsson E."/>
            <person name="Simone D."/>
            <person name="Lopez-Fernandez M."/>
            <person name="Wu X."/>
            <person name="de Brujin I."/>
            <person name="Lundin D."/>
            <person name="Andersson A."/>
            <person name="Bertilsson S."/>
            <person name="Dopson M."/>
        </authorList>
    </citation>
    <scope>NUCLEOTIDE SEQUENCE</scope>
    <source>
        <strain evidence="1">MM415A03590</strain>
        <strain evidence="2">MM415B06759</strain>
        <strain evidence="3">TM448B04975</strain>
    </source>
</reference>
<name>A0A6M3LNX3_9ZZZZ</name>
<sequence>MKEIYCKVNESPANEIDTILTDTPICPYCGCDHREWYCEMAEDGRYECAKCGETFELEAVRELKFSTSRIVES</sequence>
<dbReference type="EMBL" id="MT143458">
    <property type="protein sequence ID" value="QJA97057.1"/>
    <property type="molecule type" value="Genomic_DNA"/>
</dbReference>
<evidence type="ECO:0000313" key="2">
    <source>
        <dbReference type="EMBL" id="QJA97057.1"/>
    </source>
</evidence>
<dbReference type="EMBL" id="MT145117">
    <property type="protein sequence ID" value="QJI03767.1"/>
    <property type="molecule type" value="Genomic_DNA"/>
</dbReference>
<dbReference type="EMBL" id="MT141813">
    <property type="protein sequence ID" value="QJA70689.1"/>
    <property type="molecule type" value="Genomic_DNA"/>
</dbReference>
<proteinExistence type="predicted"/>
<organism evidence="2">
    <name type="scientific">viral metagenome</name>
    <dbReference type="NCBI Taxonomy" id="1070528"/>
    <lineage>
        <taxon>unclassified sequences</taxon>
        <taxon>metagenomes</taxon>
        <taxon>organismal metagenomes</taxon>
    </lineage>
</organism>
<evidence type="ECO:0000313" key="1">
    <source>
        <dbReference type="EMBL" id="QJA70689.1"/>
    </source>
</evidence>
<dbReference type="AlphaFoldDB" id="A0A6M3LNX3"/>